<accession>A0ABT5VJ74</accession>
<keyword evidence="1" id="KW-1133">Transmembrane helix</keyword>
<reference evidence="2" key="1">
    <citation type="submission" date="2024-05" db="EMBL/GenBank/DDBJ databases">
        <title>Alkalihalobacillus sp. strain MEB203 novel alkaliphilic bacterium from Lonar Lake, India.</title>
        <authorList>
            <person name="Joshi A."/>
            <person name="Thite S."/>
            <person name="Mengade P."/>
        </authorList>
    </citation>
    <scope>NUCLEOTIDE SEQUENCE</scope>
    <source>
        <strain evidence="2">MEB 203</strain>
    </source>
</reference>
<feature type="transmembrane region" description="Helical" evidence="1">
    <location>
        <begin position="93"/>
        <end position="119"/>
    </location>
</feature>
<feature type="transmembrane region" description="Helical" evidence="1">
    <location>
        <begin position="61"/>
        <end position="81"/>
    </location>
</feature>
<feature type="transmembrane region" description="Helical" evidence="1">
    <location>
        <begin position="31"/>
        <end position="55"/>
    </location>
</feature>
<comment type="caution">
    <text evidence="2">The sequence shown here is derived from an EMBL/GenBank/DDBJ whole genome shotgun (WGS) entry which is preliminary data.</text>
</comment>
<protein>
    <recommendedName>
        <fullName evidence="4">ABC transporter ATPase</fullName>
    </recommendedName>
</protein>
<evidence type="ECO:0008006" key="4">
    <source>
        <dbReference type="Google" id="ProtNLM"/>
    </source>
</evidence>
<evidence type="ECO:0000256" key="1">
    <source>
        <dbReference type="SAM" id="Phobius"/>
    </source>
</evidence>
<name>A0ABT5VJ74_9BACI</name>
<feature type="transmembrane region" description="Helical" evidence="1">
    <location>
        <begin position="131"/>
        <end position="153"/>
    </location>
</feature>
<keyword evidence="1" id="KW-0812">Transmembrane</keyword>
<dbReference type="RefSeq" id="WP_275119836.1">
    <property type="nucleotide sequence ID" value="NZ_JAOTPO010000014.1"/>
</dbReference>
<dbReference type="EMBL" id="JAOTPO010000014">
    <property type="protein sequence ID" value="MDE5415231.1"/>
    <property type="molecule type" value="Genomic_DNA"/>
</dbReference>
<evidence type="ECO:0000313" key="3">
    <source>
        <dbReference type="Proteomes" id="UP001148125"/>
    </source>
</evidence>
<sequence length="266" mass="31104">MILKKFNEQDYLVLRIPFETNRQSPSSLGRVFVLCIFCQALLLFLEFYVAGYSVFPHIDQIVWLHLVLSVLLTVVSIFFSVPKIYNKYQKSQYLISILISHNLFTISTFILLFACLGTMVTSNNDAIQLQVLATVMLWLGLLVFLVTCIRFYILLKKGHYRKGSANDRLRSKFDTKSYLPTVIIISLGFFYIMQFLFRQVDIAQMDLLFIIVILILIFYVMLFVLPEQLVILYCKYRFKSFIFESNGKYLISVQDTQEVEKSSFNK</sequence>
<keyword evidence="1" id="KW-0472">Membrane</keyword>
<feature type="transmembrane region" description="Helical" evidence="1">
    <location>
        <begin position="209"/>
        <end position="234"/>
    </location>
</feature>
<proteinExistence type="predicted"/>
<dbReference type="Proteomes" id="UP001148125">
    <property type="component" value="Unassembled WGS sequence"/>
</dbReference>
<evidence type="ECO:0000313" key="2">
    <source>
        <dbReference type="EMBL" id="MDE5415231.1"/>
    </source>
</evidence>
<organism evidence="2 3">
    <name type="scientific">Alkalihalobacterium chitinilyticum</name>
    <dbReference type="NCBI Taxonomy" id="2980103"/>
    <lineage>
        <taxon>Bacteria</taxon>
        <taxon>Bacillati</taxon>
        <taxon>Bacillota</taxon>
        <taxon>Bacilli</taxon>
        <taxon>Bacillales</taxon>
        <taxon>Bacillaceae</taxon>
        <taxon>Alkalihalobacterium</taxon>
    </lineage>
</organism>
<feature type="transmembrane region" description="Helical" evidence="1">
    <location>
        <begin position="178"/>
        <end position="197"/>
    </location>
</feature>
<keyword evidence="3" id="KW-1185">Reference proteome</keyword>
<gene>
    <name evidence="2" type="ORF">N7Z68_17875</name>
</gene>